<dbReference type="AlphaFoldDB" id="A0AAF0PNY2"/>
<organism evidence="1 2">
    <name type="scientific">Solanum verrucosum</name>
    <dbReference type="NCBI Taxonomy" id="315347"/>
    <lineage>
        <taxon>Eukaryota</taxon>
        <taxon>Viridiplantae</taxon>
        <taxon>Streptophyta</taxon>
        <taxon>Embryophyta</taxon>
        <taxon>Tracheophyta</taxon>
        <taxon>Spermatophyta</taxon>
        <taxon>Magnoliopsida</taxon>
        <taxon>eudicotyledons</taxon>
        <taxon>Gunneridae</taxon>
        <taxon>Pentapetalae</taxon>
        <taxon>asterids</taxon>
        <taxon>lamiids</taxon>
        <taxon>Solanales</taxon>
        <taxon>Solanaceae</taxon>
        <taxon>Solanoideae</taxon>
        <taxon>Solaneae</taxon>
        <taxon>Solanum</taxon>
    </lineage>
</organism>
<evidence type="ECO:0000313" key="2">
    <source>
        <dbReference type="Proteomes" id="UP001234989"/>
    </source>
</evidence>
<sequence length="33" mass="3743">MCSPVIRAFNVCLVRKSLISDRGGGWNYSRIMI</sequence>
<proteinExistence type="predicted"/>
<accession>A0AAF0PNY2</accession>
<reference evidence="1" key="1">
    <citation type="submission" date="2023-08" db="EMBL/GenBank/DDBJ databases">
        <title>A de novo genome assembly of Solanum verrucosum Schlechtendal, a Mexican diploid species geographically isolated from the other diploid A-genome species in potato relatives.</title>
        <authorList>
            <person name="Hosaka K."/>
        </authorList>
    </citation>
    <scope>NUCLEOTIDE SEQUENCE</scope>
    <source>
        <tissue evidence="1">Young leaves</tissue>
    </source>
</reference>
<keyword evidence="2" id="KW-1185">Reference proteome</keyword>
<gene>
    <name evidence="1" type="ORF">MTR67_001653</name>
</gene>
<dbReference type="Proteomes" id="UP001234989">
    <property type="component" value="Chromosome 1"/>
</dbReference>
<dbReference type="EMBL" id="CP133612">
    <property type="protein sequence ID" value="WMV08268.1"/>
    <property type="molecule type" value="Genomic_DNA"/>
</dbReference>
<protein>
    <submittedName>
        <fullName evidence="1">Uncharacterized protein</fullName>
    </submittedName>
</protein>
<name>A0AAF0PNY2_SOLVR</name>
<evidence type="ECO:0000313" key="1">
    <source>
        <dbReference type="EMBL" id="WMV08268.1"/>
    </source>
</evidence>